<feature type="compositionally biased region" description="Low complexity" evidence="1">
    <location>
        <begin position="77"/>
        <end position="107"/>
    </location>
</feature>
<proteinExistence type="predicted"/>
<accession>A0A1Y2M9M1</accession>
<keyword evidence="2" id="KW-0472">Membrane</keyword>
<keyword evidence="2" id="KW-1133">Transmembrane helix</keyword>
<evidence type="ECO:0000313" key="6">
    <source>
        <dbReference type="Proteomes" id="UP000193240"/>
    </source>
</evidence>
<evidence type="ECO:0000313" key="5">
    <source>
        <dbReference type="EMBL" id="OSS52805.1"/>
    </source>
</evidence>
<dbReference type="STRING" id="105696.A0A1Y2M9M1"/>
<evidence type="ECO:0000256" key="3">
    <source>
        <dbReference type="SAM" id="SignalP"/>
    </source>
</evidence>
<dbReference type="AlphaFoldDB" id="A0A1Y2M9M1"/>
<protein>
    <recommendedName>
        <fullName evidence="4">DUF7732 domain-containing protein</fullName>
    </recommendedName>
</protein>
<feature type="region of interest" description="Disordered" evidence="1">
    <location>
        <begin position="46"/>
        <end position="107"/>
    </location>
</feature>
<dbReference type="Proteomes" id="UP000193240">
    <property type="component" value="Unassembled WGS sequence"/>
</dbReference>
<dbReference type="PANTHER" id="PTHR42091:SF1">
    <property type="entry name" value="CONSERVED GLYCINE-RICH PROTEIN (AFU_ORTHOLOGUE AFUA_7G02440)"/>
    <property type="match status" value="1"/>
</dbReference>
<keyword evidence="2" id="KW-0812">Transmembrane</keyword>
<keyword evidence="6" id="KW-1185">Reference proteome</keyword>
<evidence type="ECO:0000259" key="4">
    <source>
        <dbReference type="Pfam" id="PF24866"/>
    </source>
</evidence>
<dbReference type="InterPro" id="IPR056634">
    <property type="entry name" value="DUF7732"/>
</dbReference>
<evidence type="ECO:0000256" key="2">
    <source>
        <dbReference type="SAM" id="Phobius"/>
    </source>
</evidence>
<dbReference type="InParanoid" id="A0A1Y2M9M1"/>
<dbReference type="OMA" id="HASGYWV"/>
<dbReference type="Pfam" id="PF24866">
    <property type="entry name" value="DUF7732"/>
    <property type="match status" value="1"/>
</dbReference>
<sequence length="280" mass="28483">MKVTQLFAYIALVTSAANAASIPEARAISLIEDRLGALARSADVLTPDHSLERRKGGGGRGGGSSGGSGGSGGGRSSGSSGNSGSSSRTSTNSAAGGSTRSGSGAPRTYGGGYYGGGAGVPYTAGKKTPKGLIAAPLLLGASLLLIMPGLWLYSVYPYHFSNPYRFHNQSDVNQTNPNGTNQSLPVTCLCQEYSPCGCDENSDQKYLNDLVGNGSYPALNKSLVTVSDINGTRTLVINGTLPNGTTAPGGTDDSAAVHLKVGKYAGYWVMASIVLTGVMM</sequence>
<feature type="compositionally biased region" description="Gly residues" evidence="1">
    <location>
        <begin position="58"/>
        <end position="76"/>
    </location>
</feature>
<evidence type="ECO:0000256" key="1">
    <source>
        <dbReference type="SAM" id="MobiDB-lite"/>
    </source>
</evidence>
<gene>
    <name evidence="5" type="ORF">B5807_01884</name>
</gene>
<feature type="transmembrane region" description="Helical" evidence="2">
    <location>
        <begin position="133"/>
        <end position="156"/>
    </location>
</feature>
<keyword evidence="3" id="KW-0732">Signal</keyword>
<feature type="chain" id="PRO_5012305301" description="DUF7732 domain-containing protein" evidence="3">
    <location>
        <begin position="20"/>
        <end position="280"/>
    </location>
</feature>
<dbReference type="EMBL" id="KZ107839">
    <property type="protein sequence ID" value="OSS52805.1"/>
    <property type="molecule type" value="Genomic_DNA"/>
</dbReference>
<dbReference type="PANTHER" id="PTHR42091">
    <property type="entry name" value="CONSERVED GLYCINE-RICH PROTEIN (AFU_ORTHOLOGUE AFUA_7G02440)"/>
    <property type="match status" value="1"/>
</dbReference>
<name>A0A1Y2M9M1_EPING</name>
<organism evidence="5 6">
    <name type="scientific">Epicoccum nigrum</name>
    <name type="common">Soil fungus</name>
    <name type="synonym">Epicoccum purpurascens</name>
    <dbReference type="NCBI Taxonomy" id="105696"/>
    <lineage>
        <taxon>Eukaryota</taxon>
        <taxon>Fungi</taxon>
        <taxon>Dikarya</taxon>
        <taxon>Ascomycota</taxon>
        <taxon>Pezizomycotina</taxon>
        <taxon>Dothideomycetes</taxon>
        <taxon>Pleosporomycetidae</taxon>
        <taxon>Pleosporales</taxon>
        <taxon>Pleosporineae</taxon>
        <taxon>Didymellaceae</taxon>
        <taxon>Epicoccum</taxon>
    </lineage>
</organism>
<feature type="domain" description="DUF7732" evidence="4">
    <location>
        <begin position="113"/>
        <end position="245"/>
    </location>
</feature>
<reference evidence="5 6" key="1">
    <citation type="journal article" date="2017" name="Genome Announc.">
        <title>Genome sequence of the saprophytic ascomycete Epicoccum nigrum ICMP 19927 strain isolated from New Zealand.</title>
        <authorList>
            <person name="Fokin M."/>
            <person name="Fleetwood D."/>
            <person name="Weir B.S."/>
            <person name="Villas-Boas S.G."/>
        </authorList>
    </citation>
    <scope>NUCLEOTIDE SEQUENCE [LARGE SCALE GENOMIC DNA]</scope>
    <source>
        <strain evidence="5 6">ICMP 19927</strain>
    </source>
</reference>
<feature type="signal peptide" evidence="3">
    <location>
        <begin position="1"/>
        <end position="19"/>
    </location>
</feature>